<dbReference type="RefSeq" id="WP_188940648.1">
    <property type="nucleotide sequence ID" value="NZ_BMNA01000002.1"/>
</dbReference>
<feature type="region of interest" description="Disordered" evidence="1">
    <location>
        <begin position="60"/>
        <end position="91"/>
    </location>
</feature>
<gene>
    <name evidence="2" type="ORF">GCM10011594_12940</name>
</gene>
<dbReference type="Proteomes" id="UP000655208">
    <property type="component" value="Unassembled WGS sequence"/>
</dbReference>
<evidence type="ECO:0000313" key="3">
    <source>
        <dbReference type="Proteomes" id="UP000655208"/>
    </source>
</evidence>
<dbReference type="AlphaFoldDB" id="A0A917STR1"/>
<evidence type="ECO:0000313" key="2">
    <source>
        <dbReference type="EMBL" id="GGL94565.1"/>
    </source>
</evidence>
<organism evidence="2 3">
    <name type="scientific">Nakamurella endophytica</name>
    <dbReference type="NCBI Taxonomy" id="1748367"/>
    <lineage>
        <taxon>Bacteria</taxon>
        <taxon>Bacillati</taxon>
        <taxon>Actinomycetota</taxon>
        <taxon>Actinomycetes</taxon>
        <taxon>Nakamurellales</taxon>
        <taxon>Nakamurellaceae</taxon>
        <taxon>Nakamurella</taxon>
    </lineage>
</organism>
<proteinExistence type="predicted"/>
<keyword evidence="3" id="KW-1185">Reference proteome</keyword>
<reference evidence="2" key="2">
    <citation type="submission" date="2020-09" db="EMBL/GenBank/DDBJ databases">
        <authorList>
            <person name="Sun Q."/>
            <person name="Zhou Y."/>
        </authorList>
    </citation>
    <scope>NUCLEOTIDE SEQUENCE</scope>
    <source>
        <strain evidence="2">CGMCC 4.7308</strain>
    </source>
</reference>
<reference evidence="2" key="1">
    <citation type="journal article" date="2014" name="Int. J. Syst. Evol. Microbiol.">
        <title>Complete genome sequence of Corynebacterium casei LMG S-19264T (=DSM 44701T), isolated from a smear-ripened cheese.</title>
        <authorList>
            <consortium name="US DOE Joint Genome Institute (JGI-PGF)"/>
            <person name="Walter F."/>
            <person name="Albersmeier A."/>
            <person name="Kalinowski J."/>
            <person name="Ruckert C."/>
        </authorList>
    </citation>
    <scope>NUCLEOTIDE SEQUENCE</scope>
    <source>
        <strain evidence="2">CGMCC 4.7308</strain>
    </source>
</reference>
<name>A0A917STR1_9ACTN</name>
<sequence>MVLVDRYGGRQVLVESLDWDHAGEALWQFAVRCDSSGREARFRLGFAYVDDVGWVPQLGTTRSPGGTATEVPSGAIMPTDAPVTAPSYPSC</sequence>
<evidence type="ECO:0000256" key="1">
    <source>
        <dbReference type="SAM" id="MobiDB-lite"/>
    </source>
</evidence>
<comment type="caution">
    <text evidence="2">The sequence shown here is derived from an EMBL/GenBank/DDBJ whole genome shotgun (WGS) entry which is preliminary data.</text>
</comment>
<dbReference type="EMBL" id="BMNA01000002">
    <property type="protein sequence ID" value="GGL94565.1"/>
    <property type="molecule type" value="Genomic_DNA"/>
</dbReference>
<protein>
    <submittedName>
        <fullName evidence="2">Uncharacterized protein</fullName>
    </submittedName>
</protein>
<accession>A0A917STR1</accession>